<keyword evidence="6" id="KW-1185">Reference proteome</keyword>
<keyword evidence="3" id="KW-0238">DNA-binding</keyword>
<dbReference type="PANTHER" id="PTHR33375:SF1">
    <property type="entry name" value="CHROMOSOME-PARTITIONING PROTEIN PARB-RELATED"/>
    <property type="match status" value="1"/>
</dbReference>
<dbReference type="GO" id="GO:0003677">
    <property type="term" value="F:DNA binding"/>
    <property type="evidence" value="ECO:0007669"/>
    <property type="project" value="UniProtKB-KW"/>
</dbReference>
<dbReference type="InterPro" id="IPR003115">
    <property type="entry name" value="ParB_N"/>
</dbReference>
<proteinExistence type="inferred from homology"/>
<dbReference type="SMART" id="SM00470">
    <property type="entry name" value="ParB"/>
    <property type="match status" value="1"/>
</dbReference>
<dbReference type="Proteomes" id="UP000610931">
    <property type="component" value="Unassembled WGS sequence"/>
</dbReference>
<gene>
    <name evidence="5" type="ORF">JF259_17305</name>
</gene>
<dbReference type="Gene3D" id="3.90.1530.30">
    <property type="match status" value="1"/>
</dbReference>
<dbReference type="Pfam" id="PF02195">
    <property type="entry name" value="ParB_N"/>
    <property type="match status" value="1"/>
</dbReference>
<keyword evidence="2" id="KW-0159">Chromosome partition</keyword>
<evidence type="ECO:0000259" key="4">
    <source>
        <dbReference type="SMART" id="SM00470"/>
    </source>
</evidence>
<accession>A0A8J7IIN8</accession>
<dbReference type="PANTHER" id="PTHR33375">
    <property type="entry name" value="CHROMOSOME-PARTITIONING PROTEIN PARB-RELATED"/>
    <property type="match status" value="1"/>
</dbReference>
<dbReference type="SUPFAM" id="SSF110849">
    <property type="entry name" value="ParB/Sulfiredoxin"/>
    <property type="match status" value="1"/>
</dbReference>
<dbReference type="GO" id="GO:0005694">
    <property type="term" value="C:chromosome"/>
    <property type="evidence" value="ECO:0007669"/>
    <property type="project" value="TreeGrafter"/>
</dbReference>
<dbReference type="Gene3D" id="1.10.10.2830">
    <property type="match status" value="1"/>
</dbReference>
<comment type="similarity">
    <text evidence="1">Belongs to the ParB family.</text>
</comment>
<dbReference type="InterPro" id="IPR050336">
    <property type="entry name" value="Chromosome_partition/occlusion"/>
</dbReference>
<dbReference type="AlphaFoldDB" id="A0A8J7IIN8"/>
<evidence type="ECO:0000256" key="1">
    <source>
        <dbReference type="ARBA" id="ARBA00006295"/>
    </source>
</evidence>
<dbReference type="InterPro" id="IPR036086">
    <property type="entry name" value="ParB/Sulfiredoxin_sf"/>
</dbReference>
<comment type="caution">
    <text evidence="5">The sequence shown here is derived from an EMBL/GenBank/DDBJ whole genome shotgun (WGS) entry which is preliminary data.</text>
</comment>
<dbReference type="InterPro" id="IPR004437">
    <property type="entry name" value="ParB/RepB/Spo0J"/>
</dbReference>
<dbReference type="NCBIfam" id="TIGR00180">
    <property type="entry name" value="parB_part"/>
    <property type="match status" value="1"/>
</dbReference>
<feature type="domain" description="ParB-like N-terminal" evidence="4">
    <location>
        <begin position="9"/>
        <end position="98"/>
    </location>
</feature>
<dbReference type="InterPro" id="IPR041468">
    <property type="entry name" value="HTH_ParB/Spo0J"/>
</dbReference>
<evidence type="ECO:0000256" key="3">
    <source>
        <dbReference type="ARBA" id="ARBA00023125"/>
    </source>
</evidence>
<feature type="non-terminal residue" evidence="5">
    <location>
        <position position="180"/>
    </location>
</feature>
<dbReference type="FunFam" id="3.90.1530.30:FF:000001">
    <property type="entry name" value="Chromosome partitioning protein ParB"/>
    <property type="match status" value="1"/>
</dbReference>
<organism evidence="5 6">
    <name type="scientific">Snuella sedimenti</name>
    <dbReference type="NCBI Taxonomy" id="2798802"/>
    <lineage>
        <taxon>Bacteria</taxon>
        <taxon>Pseudomonadati</taxon>
        <taxon>Bacteroidota</taxon>
        <taxon>Flavobacteriia</taxon>
        <taxon>Flavobacteriales</taxon>
        <taxon>Flavobacteriaceae</taxon>
        <taxon>Snuella</taxon>
    </lineage>
</organism>
<sequence>METITEHLKEVGLAEISIGKTNPRREFNDASIGELSESIRKKGLLQPILVRPTAKGYELVCGERRLRACRLINLESVPAQVKELNDQEALEAQIVENLEREDVHPIDEAETFKLMLEQGNYNIGDIATKIARSETFILQRLSLNNLNAEWKKLFLKGVVNLSKALIIARLEKKYQKEVAQ</sequence>
<evidence type="ECO:0000313" key="6">
    <source>
        <dbReference type="Proteomes" id="UP000610931"/>
    </source>
</evidence>
<evidence type="ECO:0000313" key="5">
    <source>
        <dbReference type="EMBL" id="MBJ6369843.1"/>
    </source>
</evidence>
<evidence type="ECO:0000256" key="2">
    <source>
        <dbReference type="ARBA" id="ARBA00022829"/>
    </source>
</evidence>
<reference evidence="5" key="1">
    <citation type="submission" date="2020-12" db="EMBL/GenBank/DDBJ databases">
        <title>Snuella sp. nov., isolated from sediment in Incheon.</title>
        <authorList>
            <person name="Kim W."/>
        </authorList>
    </citation>
    <scope>NUCLEOTIDE SEQUENCE</scope>
    <source>
        <strain evidence="5">CAU 1569</strain>
    </source>
</reference>
<dbReference type="EMBL" id="JAELVQ010000044">
    <property type="protein sequence ID" value="MBJ6369843.1"/>
    <property type="molecule type" value="Genomic_DNA"/>
</dbReference>
<name>A0A8J7IIN8_9FLAO</name>
<protein>
    <submittedName>
        <fullName evidence="5">ParB/RepB/Spo0J family partition protein</fullName>
    </submittedName>
</protein>
<dbReference type="Pfam" id="PF17762">
    <property type="entry name" value="HTH_ParB"/>
    <property type="match status" value="1"/>
</dbReference>
<dbReference type="GO" id="GO:0007059">
    <property type="term" value="P:chromosome segregation"/>
    <property type="evidence" value="ECO:0007669"/>
    <property type="project" value="UniProtKB-KW"/>
</dbReference>
<dbReference type="RefSeq" id="WP_199116968.1">
    <property type="nucleotide sequence ID" value="NZ_JAELVQ010000044.1"/>
</dbReference>